<comment type="caution">
    <text evidence="1">The sequence shown here is derived from an EMBL/GenBank/DDBJ whole genome shotgun (WGS) entry which is preliminary data.</text>
</comment>
<accession>A0AAI9D6Y6</accession>
<evidence type="ECO:0000313" key="2">
    <source>
        <dbReference type="Proteomes" id="UP001289659"/>
    </source>
</evidence>
<gene>
    <name evidence="1" type="ORF">U8038_004543</name>
</gene>
<sequence>MAKIKLTLEQIKALAKFAEEEGQPEYTICHGQIPGFDNFPDYDGLIAYSGSEEHGVLALEDKGQGDN</sequence>
<dbReference type="RefSeq" id="WP_199012662.1">
    <property type="nucleotide sequence ID" value="NZ_JBMDHG010000044.1"/>
</dbReference>
<protein>
    <submittedName>
        <fullName evidence="1">Uncharacterized protein</fullName>
    </submittedName>
</protein>
<proteinExistence type="predicted"/>
<organism evidence="1 2">
    <name type="scientific">Enterobacter hormaechei subsp. hoffmannii</name>
    <dbReference type="NCBI Taxonomy" id="1812934"/>
    <lineage>
        <taxon>Bacteria</taxon>
        <taxon>Pseudomonadati</taxon>
        <taxon>Pseudomonadota</taxon>
        <taxon>Gammaproteobacteria</taxon>
        <taxon>Enterobacterales</taxon>
        <taxon>Enterobacteriaceae</taxon>
        <taxon>Enterobacter</taxon>
        <taxon>Enterobacter cloacae complex</taxon>
    </lineage>
</organism>
<dbReference type="EMBL" id="ABPNFY010000023">
    <property type="protein sequence ID" value="EMB2809562.1"/>
    <property type="molecule type" value="Genomic_DNA"/>
</dbReference>
<dbReference type="AlphaFoldDB" id="A0AAI9D6Y6"/>
<dbReference type="Proteomes" id="UP001289659">
    <property type="component" value="Unassembled WGS sequence"/>
</dbReference>
<evidence type="ECO:0000313" key="1">
    <source>
        <dbReference type="EMBL" id="EMB2809562.1"/>
    </source>
</evidence>
<reference evidence="1" key="1">
    <citation type="submission" date="2023-12" db="EMBL/GenBank/DDBJ databases">
        <authorList>
            <consortium name="Clinical and Environmental Microbiology Branch: Whole genome sequencing antimicrobial resistance pathogens in the healthcare setting"/>
        </authorList>
    </citation>
    <scope>NUCLEOTIDE SEQUENCE</scope>
    <source>
        <strain evidence="1">Clinical</strain>
    </source>
</reference>
<name>A0AAI9D6Y6_9ENTR</name>